<feature type="transmembrane region" description="Helical" evidence="1">
    <location>
        <begin position="1924"/>
        <end position="1946"/>
    </location>
</feature>
<feature type="transmembrane region" description="Helical" evidence="1">
    <location>
        <begin position="2076"/>
        <end position="2097"/>
    </location>
</feature>
<feature type="transmembrane region" description="Helical" evidence="1">
    <location>
        <begin position="2295"/>
        <end position="2317"/>
    </location>
</feature>
<dbReference type="CDD" id="cd00064">
    <property type="entry name" value="FU"/>
    <property type="match status" value="1"/>
</dbReference>
<gene>
    <name evidence="2" type="ORF">POCTA_138.1.T1150190</name>
</gene>
<protein>
    <recommendedName>
        <fullName evidence="4">Transmembrane protein</fullName>
    </recommendedName>
</protein>
<feature type="transmembrane region" description="Helical" evidence="1">
    <location>
        <begin position="1984"/>
        <end position="2008"/>
    </location>
</feature>
<evidence type="ECO:0000256" key="1">
    <source>
        <dbReference type="SAM" id="Phobius"/>
    </source>
</evidence>
<feature type="transmembrane region" description="Helical" evidence="1">
    <location>
        <begin position="2187"/>
        <end position="2213"/>
    </location>
</feature>
<feature type="transmembrane region" description="Helical" evidence="1">
    <location>
        <begin position="2035"/>
        <end position="2064"/>
    </location>
</feature>
<feature type="transmembrane region" description="Helical" evidence="1">
    <location>
        <begin position="2263"/>
        <end position="2280"/>
    </location>
</feature>
<dbReference type="InterPro" id="IPR006212">
    <property type="entry name" value="Furin_repeat"/>
</dbReference>
<reference evidence="2" key="1">
    <citation type="submission" date="2021-01" db="EMBL/GenBank/DDBJ databases">
        <authorList>
            <consortium name="Genoscope - CEA"/>
            <person name="William W."/>
        </authorList>
    </citation>
    <scope>NUCLEOTIDE SEQUENCE</scope>
</reference>
<sequence>MVFYNCETDINLEICHLSCFECIGPTKYDCLSCDPSTKRIYNQKQNTCICPYGKIELDGECKDYSAFQLTISKENNDGFKCSYGYFECEDKCCKCPSKIRNRLITCIECITNPKTWINNPYCQYNYVTDSDDRPFTKQDDGIGKYFFDGVDLKHRENQELDQGIYQDYLQTFDHLSKFCSYCLIDLDKEKCFFFTNCVQCQIEISRPKCTKCVMNFKLSDGVCSILNLIQTSNVIICQTPYYQTYYYTCILCPIQNCLYCFDFIKDDIQKNTILYKFLNVRIDANDQEVQVGCAQCYEGFLYDFTLGKCILRQPQIQNCLSSFVNQQGKELCILSSVQDFTVAPQIINCQNIIQNCKQCFRNIQTILRCLICEEGYYTDLTGFCYTIQYNYNLIPQNTNGVTFIRFPDANIWRHLVQSFSLQFSQKNFPYALTQLFQYNIECKDGYSLFKGKCIKYCDQNCQICEQDKISEIYTCSLCLLDNYNQPYRVQENGMCLICPSLCQVCQIRSDDSIMNLNPNYIINKTNTQYTTQCLKSISNLNVQINPYLQIAQYIYDQNNTAFEYNVNYACEQEINFFDPQTSNYYENEFNFSYFNEFGLKQFILSFQFQPCLYYQNKSKSVFKAKIFSIQLLKLILTGSVQMGSLYTIENFNSVEFKNLIINLENNLSFQFNNYGKAIDYSFQNCSFFGNQQKFIIFTIPMIIDQNFFLHNVSIFNVNINNSMIYQINSATYHENIFIDFIFLLDCIMNNTILFYFNINSKKIVIENLLIERCEFHNFTLLNIQQQIYPSKIIMRSIKIKNSTFSNSTLIDGYENNMLFIYTFQMIENQIINSQLIRFSKDLFIFNFTLIQNVFKKCILFEKQYSNNYQYEIKIKDIEISTNSYQNFQVIVIDQNKISPTQPNQQTQFFRIIIIFKLKLKIIYLNSLAPIYQFRIFFYLFNISQIQFKNVLMNNEILEYRIPLHYDCASSTNQYSKLLFVKGFQNQSLIEIQSNDPFLNEDSETITIQNVTFIKNILMKISSGNIFSLISIYSNKVQQIHFENIQYQQNSYYQYIIDPSYTSASLLFINSVNSSVLLNNIQCFENSLTNSSNSFITISTREAKVEQIKVLNHNYLRKEFWNRYYEIELQDNLNQIDVNFMIEQILSIKNKGGVMQLIVDKLILKNGLFQYIIAKSSSVMDIITKGNGIVILSDCSIAYTQTNLLSNQEQQGAISINSQNSYLTLTLQNFNFTNVYNKLASAIISIEPFDTLNNIIIRNVLVSDSFSLINLFLALQFPYQYADQNKVTIENIFLQQSQEASLQFTRQLNLFEPVIAQKITQDNAIFNIQGCQLKIIDLTFQGFVLSGIINLVNCKMISLVNILFDQITLFYDLNLLHIEQVAQSKSNIQISNLNIQKITYFNITNQNLVPYIYPNFFIEYSQCQTSKAVYLPSSESQQSQKLNNFEQIQSVSSNSGSILSIECQNNQTKIFLKSVVLQNNYCKTCKNGLIYFSLTNFLYIKIQDVSCIGNKIEQFGCINSFSDRNLQGKFTIINSVFINNTGSQGIALSSSNVKAYLLNIKIFNNTATLLGGGLYLDLNNQEFLVKSSYIQQNKAREGGGMYLNGDQVLNEINFVESLLNFNKAELTTDNLQEQPSHLDLSINNQIMHSDQIHNQISQKILKLHPYRIIQQGQIIKEDALMLPSNQEIAKYELYNPKQKKFTSYINELSIQFKNRFNEQLLNFTGSSCQIIEQILDIKQQTTLESNNISLIQFNQTKNNFDLGMLILTLDPYNRTGKEYQIQIYCKAKNQIEEMSYIIKVKSLVCQLGEFYVLNGCVTCQSKQGFYSVTYNATKCSIFDKIKFEAITSNNINLKPGYWRPHFESDLVNECFKNINSCKGGWVVGDEICKTGYIGGLCEECDKYNQRGDGFYFKNDNLTCWNCSDFSINMLSLFLITAWVFLSTLITLTSVENTNQLFTLFKLTQKFSYILFKLNLNKESIMLKLFLNYIWIYSVIFTFNIQFSFSFLFVNQVSDTSYFLTRNLDCKLSQSFEIELIYMRVLVIFILIAIQIFIIQLAVSIFSIVAKVKLRNHLMSITFIYLYIQNQAAIITQLFSILANREISSISYVQGDVSLLFESSNHQAWMYKFAIPVSLLIGLILPLFLLLFLYQKRDQFDKISLRRHIGYLFNEYNINRSFWEWVKLWKKTIIIVILIYFETNIFLKGFFIGMCLMIYQMITSSYLPYIYPKLNKLDLSSGQLCSMAIFLAAVQYFCEQQNEYVQARILQILILFIFFKFCFPYLNDIAFAYYEKYKEKILTFIILVLKTVKPNSGLIWKLSDKLDSWRQKKHRIERNFKKLRQLIIVKKRQDNKELQQICVPTLSHNKSGELKFKLLNL</sequence>
<dbReference type="PANTHER" id="PTHR11319">
    <property type="entry name" value="G PROTEIN-COUPLED RECEPTOR-RELATED"/>
    <property type="match status" value="1"/>
</dbReference>
<comment type="caution">
    <text evidence="2">The sequence shown here is derived from an EMBL/GenBank/DDBJ whole genome shotgun (WGS) entry which is preliminary data.</text>
</comment>
<evidence type="ECO:0000313" key="3">
    <source>
        <dbReference type="Proteomes" id="UP000683925"/>
    </source>
</evidence>
<keyword evidence="1" id="KW-0472">Membrane</keyword>
<evidence type="ECO:0000313" key="2">
    <source>
        <dbReference type="EMBL" id="CAD8197996.1"/>
    </source>
</evidence>
<evidence type="ECO:0008006" key="4">
    <source>
        <dbReference type="Google" id="ProtNLM"/>
    </source>
</evidence>
<dbReference type="EMBL" id="CAJJDP010000115">
    <property type="protein sequence ID" value="CAD8197996.1"/>
    <property type="molecule type" value="Genomic_DNA"/>
</dbReference>
<name>A0A8S1X9Z9_PAROT</name>
<feature type="transmembrane region" description="Helical" evidence="1">
    <location>
        <begin position="2127"/>
        <end position="2148"/>
    </location>
</feature>
<keyword evidence="1" id="KW-1133">Transmembrane helix</keyword>
<keyword evidence="3" id="KW-1185">Reference proteome</keyword>
<proteinExistence type="predicted"/>
<feature type="transmembrane region" description="Helical" evidence="1">
    <location>
        <begin position="2233"/>
        <end position="2251"/>
    </location>
</feature>
<dbReference type="OrthoDB" id="297383at2759"/>
<dbReference type="Proteomes" id="UP000683925">
    <property type="component" value="Unassembled WGS sequence"/>
</dbReference>
<keyword evidence="1" id="KW-0812">Transmembrane</keyword>
<organism evidence="2 3">
    <name type="scientific">Paramecium octaurelia</name>
    <dbReference type="NCBI Taxonomy" id="43137"/>
    <lineage>
        <taxon>Eukaryota</taxon>
        <taxon>Sar</taxon>
        <taxon>Alveolata</taxon>
        <taxon>Ciliophora</taxon>
        <taxon>Intramacronucleata</taxon>
        <taxon>Oligohymenophorea</taxon>
        <taxon>Peniculida</taxon>
        <taxon>Parameciidae</taxon>
        <taxon>Paramecium</taxon>
    </lineage>
</organism>
<dbReference type="PANTHER" id="PTHR11319:SF35">
    <property type="entry name" value="OUTER MEMBRANE PROTEIN PMPC-RELATED"/>
    <property type="match status" value="1"/>
</dbReference>
<accession>A0A8S1X9Z9</accession>
<dbReference type="OMA" id="ATYHENI"/>